<dbReference type="EC" id="2.7.7.7" evidence="1"/>
<keyword evidence="2" id="KW-1185">Reference proteome</keyword>
<comment type="caution">
    <text evidence="1">The sequence shown here is derived from an EMBL/GenBank/DDBJ whole genome shotgun (WGS) entry which is preliminary data.</text>
</comment>
<keyword evidence="1" id="KW-0548">Nucleotidyltransferase</keyword>
<keyword evidence="1" id="KW-0808">Transferase</keyword>
<dbReference type="Proteomes" id="UP001145114">
    <property type="component" value="Unassembled WGS sequence"/>
</dbReference>
<keyword evidence="1" id="KW-0239">DNA-directed DNA polymerase</keyword>
<protein>
    <submittedName>
        <fullName evidence="1">DNA-directed DNA polymerase alpha catalytic subunit pol1</fullName>
        <ecNumber evidence="1">2.7.7.7</ecNumber>
    </submittedName>
</protein>
<gene>
    <name evidence="1" type="primary">POL1</name>
    <name evidence="1" type="ORF">EV182_000263</name>
</gene>
<accession>A0ACC1HUM9</accession>
<evidence type="ECO:0000313" key="2">
    <source>
        <dbReference type="Proteomes" id="UP001145114"/>
    </source>
</evidence>
<proteinExistence type="predicted"/>
<evidence type="ECO:0000313" key="1">
    <source>
        <dbReference type="EMBL" id="KAJ1680315.1"/>
    </source>
</evidence>
<reference evidence="1" key="1">
    <citation type="submission" date="2022-06" db="EMBL/GenBank/DDBJ databases">
        <title>Phylogenomic reconstructions and comparative analyses of Kickxellomycotina fungi.</title>
        <authorList>
            <person name="Reynolds N.K."/>
            <person name="Stajich J.E."/>
            <person name="Barry K."/>
            <person name="Grigoriev I.V."/>
            <person name="Crous P."/>
            <person name="Smith M.E."/>
        </authorList>
    </citation>
    <scope>NUCLEOTIDE SEQUENCE</scope>
    <source>
        <strain evidence="1">RSA 2271</strain>
    </source>
</reference>
<organism evidence="1 2">
    <name type="scientific">Spiromyces aspiralis</name>
    <dbReference type="NCBI Taxonomy" id="68401"/>
    <lineage>
        <taxon>Eukaryota</taxon>
        <taxon>Fungi</taxon>
        <taxon>Fungi incertae sedis</taxon>
        <taxon>Zoopagomycota</taxon>
        <taxon>Kickxellomycotina</taxon>
        <taxon>Kickxellomycetes</taxon>
        <taxon>Kickxellales</taxon>
        <taxon>Kickxellaceae</taxon>
        <taxon>Spiromyces</taxon>
    </lineage>
</organism>
<sequence length="1603" mass="177699">MREERAAACRRNTNKIDKSRDKLERLRRARSGGVSLLEDQADDYEGDIYEEVSEKEYRRIQQAREELDDFVVNDDGEYGDDDDDDGTAGRYDSEDDMKGASAQRGSDGRRQKGKSTEDAPAQPTYRLQNMFERARTKQPRQEGERKHEVLGGVAKARKRQPDEVDEEAFMNDIFSTLDDGDPGSPATGPSMGGVPKKRRIMANPYLPPMVASLDGKRPPVTGGTPQHLVDSDRPRILPSFGGSNSSSSSSTTATTTTIATTATTAADEIKQGENIDPDFETVLETESIQLDNVPDMLDDGEQLPGLEEEASKKMTEQRRGAATINSPQRHPSALFKNETANATDWLAFANSIAGGGDGQGEATSDPSTQSQTGEDTEPAAAAVTGDTQDPTRGGDVLLYWIDAFERAGIVYIIGKVYDNSQRKYYSTCLAVHNIQRNVFVLPRKARQSDPAQAVTAEDLEREFRTIARTRFGLGQLSAARQVTRKYAFEMPGIPPETEYLKVAYPFSGTPQLPHDLAGDTFDHVFGTTYSALELLLLKRRIMGPCWLRVRGAVANSPPISWCRREYRAENPKAIAVLSSQDAEQLGLPGGGPPLTVMTCTIKTVLNHKDQANEIVAASLLFHHDFKLDDSTPIHQRRGGCEQFTAVRQLTNIPLPAGFTTKVQRYKEQNRSAGKAIEVHRTERALINYLLALIHRLDPDVVVGHNFLGFDLDILLHRMKALKVDGWSKVGRLRRTVWPKLQAGAGGMGDSTYGERQLMAGRVICDTYLVCKDLIRSKSYSLTQLALSELKIAREDLPFERIPEYFGSADDLMHFLLHTAFDAFLCCALMHKVQALPLTRQLTNLAGNLWTRTLMGARAERNEYLLLHEFYRAKYIRPDKFFGGGKKSGSTTAAPSAIRLPQRDDANEDNADENTAGGATKPALGGGRRKPAYMGGLVLEPKKGLYDHYVLLLDFNSLYPSIIQEFNICFTTVSRSTDQQSEDDAGGDAVPDPPEPGHPPGILPRLLKNLVDRRKQVKQLLKQSSLSAERVQQLDVRQKALKLTANSMYGCLGFTNSRFYAKPLAMLITAKGREILQSTKALAEGENLDVIYGDTDSIMIHSNSTSLREAYEIGNEFKKRVNERYHLLELDIDGVFRRMLLLKKKKYAALVVVNKPPPSLLGPRAATGGDADKKGDPPIETEIETKGLDLVRRDWCELSHEVSDYVLAAILSGDDLETMIDRIHSYLTKVGEEVRADRVPIEKYVINKGLTKNPEQYSDAKSQPHVLVAMRLKQRGVAVRAGDTVPYVITAPDDQKQQVMAPSASYAERAYHPDELARNPDLKVDIDWYLNQQVLPPIDRLCDPIEGINMSRLAQCLGLDPAKYRHLGSMGPASDGSGGGTDELVTLESQISDLERFKFADPFTVPCRGCGSTYSIEGIVRNPATNNGDQANGSSRPTEPALLTSGLECPSCCTSPPCGLLATQLCLQIRDHIRRYYGGWLVCDDLSCQYQSRQIHPTPGSMGRDCPNGDCNSTLHPKYSEKTLYNQLLYYRSLFHLDKSIQRLKDAAGASPSGPGAVDTARVKILFEESQEVHTKLYSVVEQYLQMSARRYVDLTSLFQFCRV</sequence>
<dbReference type="EMBL" id="JAMZIH010000008">
    <property type="protein sequence ID" value="KAJ1680315.1"/>
    <property type="molecule type" value="Genomic_DNA"/>
</dbReference>
<name>A0ACC1HUM9_9FUNG</name>